<keyword evidence="1" id="KW-0732">Signal</keyword>
<dbReference type="Proteomes" id="UP000289734">
    <property type="component" value="Unassembled WGS sequence"/>
</dbReference>
<dbReference type="AlphaFoldDB" id="A0A4V1N574"/>
<reference evidence="5" key="1">
    <citation type="submission" date="2019-01" db="EMBL/GenBank/DDBJ databases">
        <title>Cytophagaceae bacterium strain CAR-16.</title>
        <authorList>
            <person name="Chen W.-M."/>
        </authorList>
    </citation>
    <scope>NUCLEOTIDE SEQUENCE [LARGE SCALE GENOMIC DNA]</scope>
    <source>
        <strain evidence="5">ICH-30</strain>
    </source>
</reference>
<evidence type="ECO:0000313" key="4">
    <source>
        <dbReference type="EMBL" id="RXR34676.1"/>
    </source>
</evidence>
<evidence type="ECO:0000256" key="1">
    <source>
        <dbReference type="ARBA" id="ARBA00022729"/>
    </source>
</evidence>
<gene>
    <name evidence="4" type="ORF">EQG68_01860</name>
</gene>
<evidence type="ECO:0000313" key="5">
    <source>
        <dbReference type="Proteomes" id="UP000289734"/>
    </source>
</evidence>
<dbReference type="InterPro" id="IPR014756">
    <property type="entry name" value="Ig_E-set"/>
</dbReference>
<dbReference type="Pfam" id="PF01833">
    <property type="entry name" value="TIG"/>
    <property type="match status" value="1"/>
</dbReference>
<dbReference type="EMBL" id="SBKQ01000002">
    <property type="protein sequence ID" value="RXR34676.1"/>
    <property type="molecule type" value="Genomic_DNA"/>
</dbReference>
<dbReference type="InterPro" id="IPR021655">
    <property type="entry name" value="Put_metal-bd"/>
</dbReference>
<proteinExistence type="predicted"/>
<protein>
    <submittedName>
        <fullName evidence="4">T9SS type A sorting domain-containing protein</fullName>
    </submittedName>
</protein>
<dbReference type="Pfam" id="PF18962">
    <property type="entry name" value="Por_Secre_tail"/>
    <property type="match status" value="1"/>
</dbReference>
<feature type="domain" description="IPT/TIG" evidence="2">
    <location>
        <begin position="416"/>
        <end position="487"/>
    </location>
</feature>
<evidence type="ECO:0000259" key="3">
    <source>
        <dbReference type="Pfam" id="PF18962"/>
    </source>
</evidence>
<accession>A0A4V1N574</accession>
<dbReference type="Pfam" id="PF11617">
    <property type="entry name" value="Cu-binding_MopE"/>
    <property type="match status" value="1"/>
</dbReference>
<dbReference type="InterPro" id="IPR013783">
    <property type="entry name" value="Ig-like_fold"/>
</dbReference>
<feature type="domain" description="Secretion system C-terminal sorting" evidence="3">
    <location>
        <begin position="933"/>
        <end position="999"/>
    </location>
</feature>
<sequence length="1007" mass="109091">METKKLRYLGLFLIVFLFFVHHTYAQVNMTVTGSYTQDFNSLSQSGSSNNFTNNNTISSWYIQREDGNANPNSYAADNGGSSSGRFYSYGSNGSSERALGILNSSSTDDAAIGLLLRNTSGVTITSITVSYTLEQWRKGSDGVQGVSFRYRTSSSSFSDLNENSDSGWTAVPGLDLNGPISSGSDNVSLNGNSVSNRVSASNVSLSGLSLANGDYIMLRWRDVNHSGSDHGFAIDEVTINYSVPSYIFSNAITTNNNFSNPYTTNQVVDANATASGIGRGPGISYESENGAYGANGWTTSNAIDGDDYFEWTITPNVGYQLNFESFDYEEERRDNDAPEDFSFRSSLNYNSSISTYTLTNQSATSKSINLGASQYQNVQSAITFRLYGWDASGPSNDREYRINNFAFLGTVTMIPPTVTTTAPTAICDNGSGSVTISGDNLIYVSAVTVGGTPVSIDSQSNTELIVTVPQGVSGLLTVTNEAGSANGATITLLNAVTYYADVDGDGFGNAASSISNCTGQPSGYVTNNFDCDDNLLLYEDLDNDGFGSSVLVACGGVLNNLDSNDNLLTYVDFDNDGFGTNMLAPSGVNDNTDCDDTNNTVYPGATEICYDGLDNDCDGIIDNGCTPIVSVVQPAQCGITLPTIDSYVYANLVAGAQGYRFRVTNLSTNEVQTIDRALRVFRFTQLTSYAFATEYSVEVSVRINNVWQPFYGTPCTVSTPDTTTQIQASQCNSAISNLNNSIFADIVPFATGYRFRVTNTLNPIDVQTVDRPIRDFRMSNLTSVEFNTTYNVEVAVRNTDGTYLSYGPVCNITTPMFPTVGLEDAQCDEYLVNSNNESLFAESYPGVEQYRFLLENINLPYSQTVDRATRTVTLNNFTGLVPGEMYTVRVAIRLNGVWGPYGKSCSIITPGGEIILIRPEESTNETGFKAIAYPNPFATSFTLDVRTSNTEAVSLTVYDMAGRLLEVREVKAQDVTNYQFGNQYPSGVYNVIVTQGEETRALRVVKQ</sequence>
<comment type="caution">
    <text evidence="4">The sequence shown here is derived from an EMBL/GenBank/DDBJ whole genome shotgun (WGS) entry which is preliminary data.</text>
</comment>
<dbReference type="NCBIfam" id="TIGR04183">
    <property type="entry name" value="Por_Secre_tail"/>
    <property type="match status" value="1"/>
</dbReference>
<dbReference type="InterPro" id="IPR026444">
    <property type="entry name" value="Secre_tail"/>
</dbReference>
<dbReference type="SUPFAM" id="SSF81296">
    <property type="entry name" value="E set domains"/>
    <property type="match status" value="1"/>
</dbReference>
<name>A0A4V1N574_9FLAO</name>
<dbReference type="InterPro" id="IPR002909">
    <property type="entry name" value="IPT_dom"/>
</dbReference>
<dbReference type="OrthoDB" id="1286805at2"/>
<keyword evidence="5" id="KW-1185">Reference proteome</keyword>
<dbReference type="RefSeq" id="WP_129463088.1">
    <property type="nucleotide sequence ID" value="NZ_SBKQ01000002.1"/>
</dbReference>
<evidence type="ECO:0000259" key="2">
    <source>
        <dbReference type="Pfam" id="PF01833"/>
    </source>
</evidence>
<dbReference type="Gene3D" id="2.60.40.10">
    <property type="entry name" value="Immunoglobulins"/>
    <property type="match status" value="1"/>
</dbReference>
<organism evidence="4 5">
    <name type="scientific">Flavobacterium piscinae</name>
    <dbReference type="NCBI Taxonomy" id="2506424"/>
    <lineage>
        <taxon>Bacteria</taxon>
        <taxon>Pseudomonadati</taxon>
        <taxon>Bacteroidota</taxon>
        <taxon>Flavobacteriia</taxon>
        <taxon>Flavobacteriales</taxon>
        <taxon>Flavobacteriaceae</taxon>
        <taxon>Flavobacterium</taxon>
    </lineage>
</organism>